<dbReference type="GO" id="GO:0005739">
    <property type="term" value="C:mitochondrion"/>
    <property type="evidence" value="ECO:0007669"/>
    <property type="project" value="TreeGrafter"/>
</dbReference>
<comment type="subunit">
    <text evidence="13">Component of the heterotrimeric canonical replication protein A complex (RPA).</text>
</comment>
<keyword evidence="15" id="KW-0812">Transmembrane</keyword>
<feature type="compositionally biased region" description="Low complexity" evidence="14">
    <location>
        <begin position="619"/>
        <end position="628"/>
    </location>
</feature>
<keyword evidence="25" id="KW-1185">Reference proteome</keyword>
<keyword evidence="4" id="KW-0645">Protease</keyword>
<dbReference type="InterPro" id="IPR007199">
    <property type="entry name" value="Rep_factor-A_N"/>
</dbReference>
<feature type="region of interest" description="Disordered" evidence="14">
    <location>
        <begin position="1259"/>
        <end position="1291"/>
    </location>
</feature>
<feature type="domain" description="Peptidase M16 N-terminal" evidence="16">
    <location>
        <begin position="1822"/>
        <end position="1921"/>
    </location>
</feature>
<dbReference type="InterPro" id="IPR050626">
    <property type="entry name" value="Peptidase_M16"/>
</dbReference>
<dbReference type="Pfam" id="PF00675">
    <property type="entry name" value="Peptidase_M16"/>
    <property type="match status" value="1"/>
</dbReference>
<evidence type="ECO:0000256" key="2">
    <source>
        <dbReference type="ARBA" id="ARBA00005690"/>
    </source>
</evidence>
<comment type="function">
    <text evidence="13">As part of the replication protein A (RPA/RP-A), a single-stranded DNA-binding heterotrimeric complex, may play an essential role in DNA replication, recombination and repair. Binds and stabilizes single-stranded DNA intermediates, preventing complementary DNA reannealing and recruiting different proteins involved in DNA metabolism.</text>
</comment>
<protein>
    <recommendedName>
        <fullName evidence="13">Replication protein A subunit</fullName>
    </recommendedName>
</protein>
<keyword evidence="6 13" id="KW-0479">Metal-binding</keyword>
<keyword evidence="10" id="KW-0482">Metalloprotease</keyword>
<evidence type="ECO:0000256" key="15">
    <source>
        <dbReference type="SAM" id="Phobius"/>
    </source>
</evidence>
<dbReference type="GO" id="GO:0003677">
    <property type="term" value="F:DNA binding"/>
    <property type="evidence" value="ECO:0007669"/>
    <property type="project" value="UniProtKB-KW"/>
</dbReference>
<feature type="compositionally biased region" description="Polar residues" evidence="14">
    <location>
        <begin position="601"/>
        <end position="613"/>
    </location>
</feature>
<dbReference type="InterPro" id="IPR013955">
    <property type="entry name" value="Rep_factor-A_C"/>
</dbReference>
<dbReference type="FunFam" id="3.30.830.10:FF:000005">
    <property type="entry name" value="nardilysin isoform X1"/>
    <property type="match status" value="1"/>
</dbReference>
<keyword evidence="8" id="KW-0378">Hydrolase</keyword>
<feature type="domain" description="OB" evidence="17">
    <location>
        <begin position="155"/>
        <end position="235"/>
    </location>
</feature>
<keyword evidence="7 13" id="KW-0863">Zinc-finger</keyword>
<dbReference type="Pfam" id="PF04057">
    <property type="entry name" value="Rep-A_N"/>
    <property type="match status" value="1"/>
</dbReference>
<dbReference type="Pfam" id="PF01336">
    <property type="entry name" value="tRNA_anti-codon"/>
    <property type="match status" value="1"/>
</dbReference>
<dbReference type="InterPro" id="IPR031657">
    <property type="entry name" value="REPA_OB_2"/>
</dbReference>
<evidence type="ECO:0000256" key="8">
    <source>
        <dbReference type="ARBA" id="ARBA00022801"/>
    </source>
</evidence>
<dbReference type="PANTHER" id="PTHR43690">
    <property type="entry name" value="NARDILYSIN"/>
    <property type="match status" value="1"/>
</dbReference>
<dbReference type="InterPro" id="IPR004365">
    <property type="entry name" value="NA-bd_OB_tRNA"/>
</dbReference>
<evidence type="ECO:0000259" key="22">
    <source>
        <dbReference type="Pfam" id="PF16900"/>
    </source>
</evidence>
<dbReference type="Proteomes" id="UP000567179">
    <property type="component" value="Unassembled WGS sequence"/>
</dbReference>
<dbReference type="Gene3D" id="3.30.830.10">
    <property type="entry name" value="Metalloenzyme, LuxS/M16 peptidase-like"/>
    <property type="match status" value="4"/>
</dbReference>
<dbReference type="GO" id="GO:0007004">
    <property type="term" value="P:telomere maintenance via telomerase"/>
    <property type="evidence" value="ECO:0007669"/>
    <property type="project" value="UniProtKB-ARBA"/>
</dbReference>
<accession>A0A8H5BWF1</accession>
<feature type="region of interest" description="Disordered" evidence="14">
    <location>
        <begin position="1929"/>
        <end position="1975"/>
    </location>
</feature>
<evidence type="ECO:0000256" key="9">
    <source>
        <dbReference type="ARBA" id="ARBA00022833"/>
    </source>
</evidence>
<keyword evidence="11 13" id="KW-0238">DNA-binding</keyword>
<feature type="compositionally biased region" description="Low complexity" evidence="14">
    <location>
        <begin position="1058"/>
        <end position="1077"/>
    </location>
</feature>
<evidence type="ECO:0000256" key="12">
    <source>
        <dbReference type="ARBA" id="ARBA00023242"/>
    </source>
</evidence>
<dbReference type="FunFam" id="2.40.50.140:FF:000090">
    <property type="entry name" value="Replication protein A subunit"/>
    <property type="match status" value="1"/>
</dbReference>
<dbReference type="GO" id="GO:0005829">
    <property type="term" value="C:cytosol"/>
    <property type="evidence" value="ECO:0007669"/>
    <property type="project" value="TreeGrafter"/>
</dbReference>
<feature type="domain" description="Peptidase M16 C-terminal" evidence="19">
    <location>
        <begin position="1978"/>
        <end position="2156"/>
    </location>
</feature>
<dbReference type="Pfam" id="PF08646">
    <property type="entry name" value="Rep_fac-A_C"/>
    <property type="match status" value="1"/>
</dbReference>
<dbReference type="GO" id="GO:0043171">
    <property type="term" value="P:peptide catabolic process"/>
    <property type="evidence" value="ECO:0007669"/>
    <property type="project" value="TreeGrafter"/>
</dbReference>
<feature type="transmembrane region" description="Helical" evidence="15">
    <location>
        <begin position="1516"/>
        <end position="1538"/>
    </location>
</feature>
<comment type="similarity">
    <text evidence="3">Belongs to the peptidase M16 family.</text>
</comment>
<dbReference type="CDD" id="cd04477">
    <property type="entry name" value="RPA1N"/>
    <property type="match status" value="1"/>
</dbReference>
<evidence type="ECO:0000313" key="24">
    <source>
        <dbReference type="EMBL" id="KAF5330812.1"/>
    </source>
</evidence>
<feature type="domain" description="Coenzyme PQQ synthesis protein F-like C-terminal lobe" evidence="23">
    <location>
        <begin position="2528"/>
        <end position="2627"/>
    </location>
</feature>
<feature type="compositionally biased region" description="Low complexity" evidence="14">
    <location>
        <begin position="1091"/>
        <end position="1105"/>
    </location>
</feature>
<dbReference type="GO" id="GO:0006281">
    <property type="term" value="P:DNA repair"/>
    <property type="evidence" value="ECO:0007669"/>
    <property type="project" value="InterPro"/>
</dbReference>
<feature type="region of interest" description="Disordered" evidence="14">
    <location>
        <begin position="872"/>
        <end position="898"/>
    </location>
</feature>
<evidence type="ECO:0000256" key="13">
    <source>
        <dbReference type="RuleBase" id="RU364130"/>
    </source>
</evidence>
<dbReference type="GO" id="GO:0004222">
    <property type="term" value="F:metalloendopeptidase activity"/>
    <property type="evidence" value="ECO:0007669"/>
    <property type="project" value="TreeGrafter"/>
</dbReference>
<evidence type="ECO:0000256" key="4">
    <source>
        <dbReference type="ARBA" id="ARBA00022670"/>
    </source>
</evidence>
<sequence>MPKVSPTTCAAGVTTPERYRIIMSDGINYMQAMLATQLNNLVTDNIVGKNSIAVIDKLTCNYVQEKRLVIVLAVRVLEHTAEKIGDPTQIDAADFPLAYNAGADENAATGSADIQVTSPPPAKPVVAQRAQAQQKAGRHGNIYPIEGLSPYQNNWTIKARVTQKSDIKTWSNARGEGKLFNVTLMDDSGEIRGTGFNLVVDDLYPKLEEGKVYYISKARVNLAKKKFSNVNNDYELSFERNTEIEECHEVTNVPTIKYNFVPLNMLEDLNKDAICDVIGVVKEAGPLAEITTKMAKQIPKRELTLVDRSGFSVRLTLWGKQAEQYNIPEPSPIIAFKGVKVGDFGGMNLLWKSIMKLTGSTMQVNPEIDECFALRGWYDNDGSVQTFKAFSNQGGASSAYGFKREEIRSLDEVKQAGYGEPDKPENFSARATIMHIKADNISYPACPTPNCNKKVIEMGDSWRCEKCNQNFDAPEHRYIMSMAVADYSGQAWLQGFNDVGTTIFGMTANQLLEIRDRDQAEYNVIMHKANSNTYNFSCRAKQDTYNVVCTRWKERLSQQLILVTRRRKGLGVVWMCVGSERDASVYGHAWRPGTSTFDHNHFQSNFPTSRYDQSPSPPSTMNTPSRSTTYLRQNSNASYYSPTVTGNGQQKLNVVTRVAIEGKAKKGEDGASIRMYLKVHPLDNNSVPYNFSSAVSPLLKNAARSLKLPARSPDTFSSAFNLSRTDASTSSNRSHEYQLDDLIPPVDVQYTGQIIVSGYNISYVLPKVFLTRKRDSVTSLEEDNSLARTPARRRLSIGERNHAQFMAAIDMWVPFASRPPRSPYMLSIPTPRCLHNHIKLRIFPPNNAATSFASLSSIEDDNTVWDLTSDPQVTRATSSRTHRKSQSQHFADDESSDSSNINMLEGCEIQGTFPSAECVRVRWAKPLKNLNIPGDDNGRRRVGVEQVKAEMICTVRGKGAGSSNPDIEGILMDIEYQAQCKGVWFPGVATLLALDVGLEAKGSDITWPAGYSTQWEVSGGAGYTGFDNGIETNHVGLASRSSSTDSALPTVDMSGNIPVSGSRANSSSSLLRAPLPAQNMPDYSFEGQGASPSSSGTLPSVSSLPASSTPILDPPARLRHPGSPVSLHLNMNELQPSSNNSFVFKICGTILVTARTNLARVNGLNSSSSSNGDKRVDPEPIVLPRFTVLAADVETTTISIRNAVDSAVIEVYHPTGDIHSDPQTRKTVLQKGGFTRCGEDGGRMALKILDAFNMTVNGVHGQARPPSRPRTSSNGMIQRSSSNTTPRSISVRHRRDGPAIIPSVAVTVTALASDANMFPTGYAVRVCLQTPTSSSNEFVEFGVAHSSNEAPLMFKQSRPQRKVHIICATIDGVAVKSEVTKASKAQAGKNASGFPLEDLAATEWICWAKVFCGNTPGCSMIIDYLVQHLDHKHPGERGTDVDALDIDLLLPIFFVSIARYEVTIDVMPSLEIAGLRSNFDYHHAYPSGNRLLRYSLEEYSQSQLVLTMKKPKIKSAFFLGFWKLLMIVTWIALLASLFRRNPRVWFRPTEALGSAFSDMDVMVDAAEFMAMPAPKTFESITVAHASHPTITSTMSQSATLDLGTVMEHETSTYSGSLPTTATLSPPSDEPMTNYRGHATIEETSTVTEPPQSDSVADYGLIPVDKLFIFDWSAAHTAGLKRTLDKVVGAIEALWNRQIRNLFLFEGAEGLSTPLHPVWMFALILKPRLATSLLIRRSSPFSSRPSTAIAFPRFMSTGAGADWKLVDKPGSIPYRIFTKPIEKSEQDDREYRIIELGNGLQATLVHDANSDKSAASLDVAVGHLYDPGTETFPQENEYSEFLAKNNGGSNAYTSTSNTNYYFNVATSALPGALERFAAFFHCPLFAPSCTSRELNAVDSEHKKNHQTDLWRIFQLNKHLTKPGHVWSKFGSGNRESLSKHAKTLKSQGKLASVPPTAPEQSSNSDSENEADGGEVGRETRRRLVEWWSKEYCASRMRLAVVGKESLDELSDLVAKLFSPVQNRGRDALPMINDHPFGPEQKGTLVSVQTIMTFHALEISFPLPYQAPFWKHKPANFVSHFVGHEGPGSLHSYLKNKHWVTSLSTGPQNLARGFAMFKITVHLTPEGFANYKSVVLAAYKYLDLLRRSTFEDYHHKEVVDLSNLRFRFAEKKRPDDYATGITEHMAWPTPREKLLTGPRLTWDWEDEADKQQGEARIRQYLESFRINESRVVLMAKQADHEKVHPGLHWEKEPWYGTQYAVQRFDDDMCRQASGTNDIPELFLPGPNEFIPSNLDVDKKDVAEPLKRPHLIRQTDLSTLWYKKDDKFWVPKAYVMIDLRRHVTSLLLYSDIVNDSLTEYSYDAELAGLTYSFAPHTTGLYITMNGYNDKLSVLVRHVLEKVKGVVINPKRLEVIKDEARRGWQNFFLGQSYSLSDYYARYIMTECQWTIEEKLKELDAITPEDLQAHIQELLSQVNVRILVAGNLYKDEAIRIAEMVEVGVRKSSLSAIELNDRCLLLPKDQRLRVTSSLLTQILSEPAFNVLRTREQLGYIVSCTSWTLPGSSEKGLRIVVQSERKPKYLESRVEAFFDEMKEKLESLSVDEFESHRSGLEKKWLEVSKNLGEEFSKYMVHVNSGHWDFLRNEKDAEMLTSITKDEIIDLFMTQVHPSSKTRAKLSVHMISQKAAPPKVSPGAIQAFKDLLRVSAPDVDVQGWRAACGTDAPTLKDFGMYWMKTLSPETARQLLVQLPDLLRKHPGEGDEAFPLNVTPIEDTKAFKATLQSSVDPGPMVEWNDLPVPKF</sequence>
<evidence type="ECO:0000259" key="23">
    <source>
        <dbReference type="Pfam" id="PF22456"/>
    </source>
</evidence>
<name>A0A8H5BWF1_9AGAR</name>
<dbReference type="CDD" id="cd04474">
    <property type="entry name" value="RPA1_DBD_A"/>
    <property type="match status" value="1"/>
</dbReference>
<dbReference type="GO" id="GO:0006260">
    <property type="term" value="P:DNA replication"/>
    <property type="evidence" value="ECO:0007669"/>
    <property type="project" value="UniProtKB-KW"/>
</dbReference>
<dbReference type="InterPro" id="IPR047192">
    <property type="entry name" value="Euk_RPA1_DBD_C"/>
</dbReference>
<dbReference type="InterPro" id="IPR032632">
    <property type="entry name" value="Peptidase_M16_M"/>
</dbReference>
<evidence type="ECO:0000259" key="19">
    <source>
        <dbReference type="Pfam" id="PF05193"/>
    </source>
</evidence>
<dbReference type="CDD" id="cd04475">
    <property type="entry name" value="RPA1_DBD_B"/>
    <property type="match status" value="1"/>
</dbReference>
<evidence type="ECO:0000259" key="18">
    <source>
        <dbReference type="Pfam" id="PF04057"/>
    </source>
</evidence>
<dbReference type="GO" id="GO:0000781">
    <property type="term" value="C:chromosome, telomeric region"/>
    <property type="evidence" value="ECO:0007669"/>
    <property type="project" value="UniProtKB-ARBA"/>
</dbReference>
<evidence type="ECO:0000256" key="7">
    <source>
        <dbReference type="ARBA" id="ARBA00022771"/>
    </source>
</evidence>
<dbReference type="InterPro" id="IPR011765">
    <property type="entry name" value="Pept_M16_N"/>
</dbReference>
<dbReference type="EMBL" id="JAACJJ010000001">
    <property type="protein sequence ID" value="KAF5330812.1"/>
    <property type="molecule type" value="Genomic_DNA"/>
</dbReference>
<dbReference type="FunFam" id="2.40.50.140:FF:000041">
    <property type="entry name" value="Replication protein A subunit"/>
    <property type="match status" value="1"/>
</dbReference>
<dbReference type="GO" id="GO:0006310">
    <property type="term" value="P:DNA recombination"/>
    <property type="evidence" value="ECO:0007669"/>
    <property type="project" value="InterPro"/>
</dbReference>
<evidence type="ECO:0000259" key="20">
    <source>
        <dbReference type="Pfam" id="PF08646"/>
    </source>
</evidence>
<dbReference type="InterPro" id="IPR007863">
    <property type="entry name" value="Peptidase_M16_C"/>
</dbReference>
<evidence type="ECO:0000259" key="16">
    <source>
        <dbReference type="Pfam" id="PF00675"/>
    </source>
</evidence>
<evidence type="ECO:0000256" key="10">
    <source>
        <dbReference type="ARBA" id="ARBA00023049"/>
    </source>
</evidence>
<evidence type="ECO:0000256" key="14">
    <source>
        <dbReference type="SAM" id="MobiDB-lite"/>
    </source>
</evidence>
<evidence type="ECO:0000256" key="6">
    <source>
        <dbReference type="ARBA" id="ARBA00022723"/>
    </source>
</evidence>
<proteinExistence type="inferred from homology"/>
<evidence type="ECO:0000256" key="1">
    <source>
        <dbReference type="ARBA" id="ARBA00004123"/>
    </source>
</evidence>
<dbReference type="InterPro" id="IPR012340">
    <property type="entry name" value="NA-bd_OB-fold"/>
</dbReference>
<evidence type="ECO:0000256" key="11">
    <source>
        <dbReference type="ARBA" id="ARBA00023125"/>
    </source>
</evidence>
<dbReference type="Pfam" id="PF05193">
    <property type="entry name" value="Peptidase_M16_C"/>
    <property type="match status" value="1"/>
</dbReference>
<keyword evidence="15" id="KW-1133">Transmembrane helix</keyword>
<feature type="compositionally biased region" description="Polar residues" evidence="14">
    <location>
        <begin position="1269"/>
        <end position="1288"/>
    </location>
</feature>
<dbReference type="FunFam" id="2.40.50.140:FF:000064">
    <property type="entry name" value="Replication protein A subunit"/>
    <property type="match status" value="1"/>
</dbReference>
<feature type="region of interest" description="Disordered" evidence="14">
    <location>
        <begin position="601"/>
        <end position="628"/>
    </location>
</feature>
<evidence type="ECO:0000256" key="3">
    <source>
        <dbReference type="ARBA" id="ARBA00007261"/>
    </source>
</evidence>
<keyword evidence="9 13" id="KW-0862">Zinc</keyword>
<feature type="domain" description="Replication factor-A protein 1 N-terminal" evidence="18">
    <location>
        <begin position="13"/>
        <end position="78"/>
    </location>
</feature>
<dbReference type="SUPFAM" id="SSF50249">
    <property type="entry name" value="Nucleic acid-binding proteins"/>
    <property type="match status" value="4"/>
</dbReference>
<keyword evidence="15" id="KW-0472">Membrane</keyword>
<dbReference type="InterPro" id="IPR011249">
    <property type="entry name" value="Metalloenz_LuxS/M16"/>
</dbReference>
<dbReference type="GO" id="GO:0005662">
    <property type="term" value="C:DNA replication factor A complex"/>
    <property type="evidence" value="ECO:0007669"/>
    <property type="project" value="UniProtKB-ARBA"/>
</dbReference>
<evidence type="ECO:0000313" key="25">
    <source>
        <dbReference type="Proteomes" id="UP000567179"/>
    </source>
</evidence>
<evidence type="ECO:0000259" key="21">
    <source>
        <dbReference type="Pfam" id="PF16187"/>
    </source>
</evidence>
<dbReference type="InterPro" id="IPR004591">
    <property type="entry name" value="Rfa1"/>
</dbReference>
<feature type="domain" description="Replication factor A C-terminal" evidence="20">
    <location>
        <begin position="427"/>
        <end position="546"/>
    </location>
</feature>
<dbReference type="Pfam" id="PF22456">
    <property type="entry name" value="PqqF-like_C_4"/>
    <property type="match status" value="1"/>
</dbReference>
<feature type="domain" description="Replication protein A OB" evidence="22">
    <location>
        <begin position="264"/>
        <end position="350"/>
    </location>
</feature>
<dbReference type="SUPFAM" id="SSF63411">
    <property type="entry name" value="LuxS/MPP-like metallohydrolase"/>
    <property type="match status" value="4"/>
</dbReference>
<keyword evidence="12 13" id="KW-0539">Nucleus</keyword>
<organism evidence="24 25">
    <name type="scientific">Psilocybe cf. subviscida</name>
    <dbReference type="NCBI Taxonomy" id="2480587"/>
    <lineage>
        <taxon>Eukaryota</taxon>
        <taxon>Fungi</taxon>
        <taxon>Dikarya</taxon>
        <taxon>Basidiomycota</taxon>
        <taxon>Agaricomycotina</taxon>
        <taxon>Agaricomycetes</taxon>
        <taxon>Agaricomycetidae</taxon>
        <taxon>Agaricales</taxon>
        <taxon>Agaricineae</taxon>
        <taxon>Strophariaceae</taxon>
        <taxon>Psilocybe</taxon>
    </lineage>
</organism>
<dbReference type="Gene3D" id="2.40.50.140">
    <property type="entry name" value="Nucleic acid-binding proteins"/>
    <property type="match status" value="4"/>
</dbReference>
<dbReference type="InterPro" id="IPR054734">
    <property type="entry name" value="PqqF-like_C_4"/>
</dbReference>
<evidence type="ECO:0000259" key="17">
    <source>
        <dbReference type="Pfam" id="PF01336"/>
    </source>
</evidence>
<dbReference type="NCBIfam" id="TIGR00617">
    <property type="entry name" value="rpa1"/>
    <property type="match status" value="1"/>
</dbReference>
<keyword evidence="5 13" id="KW-0235">DNA replication</keyword>
<feature type="domain" description="Peptidase M16 middle/third" evidence="21">
    <location>
        <begin position="2164"/>
        <end position="2453"/>
    </location>
</feature>
<dbReference type="OrthoDB" id="952271at2759"/>
<comment type="subcellular location">
    <subcellularLocation>
        <location evidence="1 13">Nucleus</location>
    </subcellularLocation>
</comment>
<dbReference type="GO" id="GO:0051603">
    <property type="term" value="P:proteolysis involved in protein catabolic process"/>
    <property type="evidence" value="ECO:0007669"/>
    <property type="project" value="TreeGrafter"/>
</dbReference>
<dbReference type="Pfam" id="PF16187">
    <property type="entry name" value="Peptidase_M16_M"/>
    <property type="match status" value="1"/>
</dbReference>
<comment type="similarity">
    <text evidence="2 13">Belongs to the replication factor A protein 1 family.</text>
</comment>
<feature type="region of interest" description="Disordered" evidence="14">
    <location>
        <begin position="1040"/>
        <end position="1119"/>
    </location>
</feature>
<reference evidence="24 25" key="1">
    <citation type="journal article" date="2020" name="ISME J.">
        <title>Uncovering the hidden diversity of litter-decomposition mechanisms in mushroom-forming fungi.</title>
        <authorList>
            <person name="Floudas D."/>
            <person name="Bentzer J."/>
            <person name="Ahren D."/>
            <person name="Johansson T."/>
            <person name="Persson P."/>
            <person name="Tunlid A."/>
        </authorList>
    </citation>
    <scope>NUCLEOTIDE SEQUENCE [LARGE SCALE GENOMIC DNA]</scope>
    <source>
        <strain evidence="24 25">CBS 101986</strain>
    </source>
</reference>
<dbReference type="Pfam" id="PF16900">
    <property type="entry name" value="REPA_OB_2"/>
    <property type="match status" value="1"/>
</dbReference>
<comment type="caution">
    <text evidence="24">The sequence shown here is derived from an EMBL/GenBank/DDBJ whole genome shotgun (WGS) entry which is preliminary data.</text>
</comment>
<gene>
    <name evidence="24" type="ORF">D9619_005497</name>
</gene>
<dbReference type="PANTHER" id="PTHR43690:SF18">
    <property type="entry name" value="INSULIN-DEGRADING ENZYME-RELATED"/>
    <property type="match status" value="1"/>
</dbReference>
<dbReference type="CDD" id="cd04476">
    <property type="entry name" value="RPA1_DBD_C"/>
    <property type="match status" value="1"/>
</dbReference>
<evidence type="ECO:0000256" key="5">
    <source>
        <dbReference type="ARBA" id="ARBA00022705"/>
    </source>
</evidence>
<dbReference type="GO" id="GO:0008270">
    <property type="term" value="F:zinc ion binding"/>
    <property type="evidence" value="ECO:0007669"/>
    <property type="project" value="UniProtKB-KW"/>
</dbReference>